<dbReference type="KEGG" id="sbu:SpiBuddy_2449"/>
<dbReference type="STRING" id="158189.SpiBuddy_2449"/>
<dbReference type="eggNOG" id="COG4886">
    <property type="taxonomic scope" value="Bacteria"/>
</dbReference>
<reference evidence="3" key="1">
    <citation type="submission" date="2011-02" db="EMBL/GenBank/DDBJ databases">
        <title>Complete sequence of Spirochaeta sp. Buddy.</title>
        <authorList>
            <person name="Lucas S."/>
            <person name="Copeland A."/>
            <person name="Lapidus A."/>
            <person name="Cheng J.-F."/>
            <person name="Goodwin L."/>
            <person name="Pitluck S."/>
            <person name="Zeytun A."/>
            <person name="Detter J.C."/>
            <person name="Han C."/>
            <person name="Tapia R."/>
            <person name="Land M."/>
            <person name="Hauser L."/>
            <person name="Kyrpides N."/>
            <person name="Ivanova N."/>
            <person name="Mikhailova N."/>
            <person name="Pagani I."/>
            <person name="Ritalahti K.M."/>
            <person name="Loeffler F.E."/>
            <person name="Woyke T."/>
        </authorList>
    </citation>
    <scope>NUCLEOTIDE SEQUENCE [LARGE SCALE GENOMIC DNA]</scope>
    <source>
        <strain evidence="3">ATCC BAA-1886 / DSM 22777 / Buddy</strain>
    </source>
</reference>
<dbReference type="RefSeq" id="WP_013608108.1">
    <property type="nucleotide sequence ID" value="NC_015152.1"/>
</dbReference>
<dbReference type="GO" id="GO:0030313">
    <property type="term" value="C:cell envelope"/>
    <property type="evidence" value="ECO:0007669"/>
    <property type="project" value="UniProtKB-SubCell"/>
</dbReference>
<evidence type="ECO:0000256" key="1">
    <source>
        <dbReference type="ARBA" id="ARBA00004196"/>
    </source>
</evidence>
<dbReference type="InterPro" id="IPR042229">
    <property type="entry name" value="Listeria/Bacterioides_rpt_sf"/>
</dbReference>
<dbReference type="HOGENOM" id="CLU_251676_0_0_12"/>
<evidence type="ECO:0000313" key="3">
    <source>
        <dbReference type="Proteomes" id="UP000008466"/>
    </source>
</evidence>
<dbReference type="NCBIfam" id="TIGR02543">
    <property type="entry name" value="List_Bact_rpt"/>
    <property type="match status" value="9"/>
</dbReference>
<dbReference type="Gene3D" id="2.60.40.4270">
    <property type="entry name" value="Listeria-Bacteroides repeat domain"/>
    <property type="match status" value="13"/>
</dbReference>
<sequence length="1444" mass="153669">MKTWKILTIFTVLVLSLFIGCSDMIDTMARIELTVTINDHNIPLDSAFTLHATREGSSDQISKTLGSVATDVTLIELQSGTWTLRVQARADGVLIGEGEVSVTTKPGTAIPATINMVYQYAVTFDAASGTASLPGKDVVYADTYGTLPTASRIGYAFDGWYTGLNGTGTEVDETTTVSTTTNHTLHAKWTPLRYDITYALNSGTNNASNPSTYTIETTDIILAAPTRTGYSFGGWFADSTFAGSAVPSILQGSTGSKTLYAKWNPLSYDITYALNSGTNNASNPSTYTIEATDIILAAPTRTGYTFDGWFADSTFAGSAIPSIPQGSTGTKTLHAKWMANSNLAIFDKQEGTGGTVSVSATYDAAMPGAMAPTRAGFTFGGYYDREGGGGNQYYTDAMASMRSWDKTAETTLYAKWTSLVTYDSQGATTAADPTAKTVIYTSGIDTVGLLPTPPQRTGYTFGGWWTATSGNGTEFTAITPVNGNITVYAKWIANTYAVTYDGNGATDGSVPGTGITKTHDIDLVIHGNTGNLVRTGYAFSGWNTLSGGSGTDYAVNSTYVVNAAVTLYAKWNPHSNTAYKVEHYLQDLSGSTYTLSDTENMTGITGEPVTAEAKSYTGFTENTSNTSKVDSGTVAGDGTLVLRLYYDRNTYSVNFIENEGSAVTDLTGVRYGATITAPTAPTRTGYTFGGWYKESSLATTWTFGSDAVTSALTLYVKWTSLVTYDSQGATTAADPTAKTVIYTSGIDTVGLLPTPPQRTGYTFGGWWTATSGNGTEFTATTPVNGNITVYAKWIANTYAVTYDGNGATDGSVPGTGITKTHDIELFIHGNTGNLVRTGYAFSGWNTLSDGSGTDYAANSTYAVNAAVTLHAKWMANSNLAIFDKQEGTGGTVSVSATYDAAMPGAMAPTRAGFTFGGYYDREGGGGNQYYTDAMASMRSWDKTAETTLYAKWTSLVTYDSQGATTAADPPAKTVIYTSGIDTVGLLPTPPQRTGYTFGGWWTATSGNGTEFTATTPVNGNITVYAKWIANTYAVTYDGNGATDGFVPGTGITKTHDIDLVIHGNTGNLVRTGYAFNDWNTQADGLGTDYAVNSTYVVNAAVTLYAKWTPNTNTAFKVEHYLQDLSGSTYTLSDTENMTGITGEPVTAEAKSYTGFTENTSNTSKVDSGTVAGDGTLVLRLYYDRNTYSVNFIENEGSAVSDLTGVRYGATITAPTAPTRTGYTFGGWYKESSLTNAWSFGSDAVVADTTLYAKWITNYVVGGLGPSGGYIFYAKESYSEGWRYLEVAPSDIVLGGSDYGHVFGYYRTTPIEDNQGTGATGTAIGTGKANTASLVGSMGAAAYTESSGTTTTSDYAAKLTDDYTITNGGVTYSDWFLPSKDELNQMYLNLKVSNLVNFSSDTYNEYWTSSEYDSGYAMYQSFDNGYQGYIYRGSMGHRVRPVRAF</sequence>
<gene>
    <name evidence="2" type="ordered locus">SpiBuddy_2449</name>
</gene>
<comment type="subcellular location">
    <subcellularLocation>
        <location evidence="1">Cell envelope</location>
    </subcellularLocation>
</comment>
<dbReference type="OrthoDB" id="363253at2"/>
<dbReference type="PROSITE" id="PS51257">
    <property type="entry name" value="PROKAR_LIPOPROTEIN"/>
    <property type="match status" value="1"/>
</dbReference>
<dbReference type="EMBL" id="CP002541">
    <property type="protein sequence ID" value="ADY14262.1"/>
    <property type="molecule type" value="Genomic_DNA"/>
</dbReference>
<dbReference type="eggNOG" id="COG5279">
    <property type="taxonomic scope" value="Bacteria"/>
</dbReference>
<accession>F0RRK3</accession>
<dbReference type="eggNOG" id="COG4733">
    <property type="taxonomic scope" value="Bacteria"/>
</dbReference>
<name>F0RRK3_SPHGB</name>
<evidence type="ECO:0000313" key="2">
    <source>
        <dbReference type="EMBL" id="ADY14262.1"/>
    </source>
</evidence>
<proteinExistence type="predicted"/>
<dbReference type="Proteomes" id="UP000008466">
    <property type="component" value="Chromosome"/>
</dbReference>
<dbReference type="Pfam" id="PF09479">
    <property type="entry name" value="Flg_new"/>
    <property type="match status" value="13"/>
</dbReference>
<protein>
    <submittedName>
        <fullName evidence="2">Cell wall/surface repeat protein</fullName>
    </submittedName>
</protein>
<organism evidence="2 3">
    <name type="scientific">Sphaerochaeta globosa (strain ATCC BAA-1886 / DSM 22777 / Buddy)</name>
    <name type="common">Spirochaeta sp. (strain Buddy)</name>
    <dbReference type="NCBI Taxonomy" id="158189"/>
    <lineage>
        <taxon>Bacteria</taxon>
        <taxon>Pseudomonadati</taxon>
        <taxon>Spirochaetota</taxon>
        <taxon>Spirochaetia</taxon>
        <taxon>Spirochaetales</taxon>
        <taxon>Sphaerochaetaceae</taxon>
        <taxon>Sphaerochaeta</taxon>
    </lineage>
</organism>
<keyword evidence="3" id="KW-1185">Reference proteome</keyword>
<dbReference type="InterPro" id="IPR013378">
    <property type="entry name" value="InlB-like_B-rpt"/>
</dbReference>
<dbReference type="eggNOG" id="COG1357">
    <property type="taxonomic scope" value="Bacteria"/>
</dbReference>